<keyword evidence="2" id="KW-1185">Reference proteome</keyword>
<dbReference type="Proteomes" id="UP000886998">
    <property type="component" value="Unassembled WGS sequence"/>
</dbReference>
<sequence length="143" mass="16919">MRVDLHNNVDSEYYTETQLKINDVCLDADAGGYILFSREFCNLVENDVCNIGYHFYMAKKHILTQDKIDRHMNNSDELSELSEDGLEYFDDDIDFYLIVCHLMKIRIATVKIVLVHKIYYSEFKKPDDDNKLDIEIFQSENLF</sequence>
<dbReference type="EMBL" id="BMAV01012702">
    <property type="protein sequence ID" value="GFY59625.1"/>
    <property type="molecule type" value="Genomic_DNA"/>
</dbReference>
<dbReference type="AlphaFoldDB" id="A0A8X7C899"/>
<evidence type="ECO:0000313" key="2">
    <source>
        <dbReference type="Proteomes" id="UP000886998"/>
    </source>
</evidence>
<comment type="caution">
    <text evidence="1">The sequence shown here is derived from an EMBL/GenBank/DDBJ whole genome shotgun (WGS) entry which is preliminary data.</text>
</comment>
<name>A0A8X7C899_9ARAC</name>
<evidence type="ECO:0000313" key="1">
    <source>
        <dbReference type="EMBL" id="GFY59625.1"/>
    </source>
</evidence>
<organism evidence="1 2">
    <name type="scientific">Trichonephila inaurata madagascariensis</name>
    <dbReference type="NCBI Taxonomy" id="2747483"/>
    <lineage>
        <taxon>Eukaryota</taxon>
        <taxon>Metazoa</taxon>
        <taxon>Ecdysozoa</taxon>
        <taxon>Arthropoda</taxon>
        <taxon>Chelicerata</taxon>
        <taxon>Arachnida</taxon>
        <taxon>Araneae</taxon>
        <taxon>Araneomorphae</taxon>
        <taxon>Entelegynae</taxon>
        <taxon>Araneoidea</taxon>
        <taxon>Nephilidae</taxon>
        <taxon>Trichonephila</taxon>
        <taxon>Trichonephila inaurata</taxon>
    </lineage>
</organism>
<accession>A0A8X7C899</accession>
<protein>
    <submittedName>
        <fullName evidence="1">Uncharacterized protein</fullName>
    </submittedName>
</protein>
<reference evidence="1" key="1">
    <citation type="submission" date="2020-08" db="EMBL/GenBank/DDBJ databases">
        <title>Multicomponent nature underlies the extraordinary mechanical properties of spider dragline silk.</title>
        <authorList>
            <person name="Kono N."/>
            <person name="Nakamura H."/>
            <person name="Mori M."/>
            <person name="Yoshida Y."/>
            <person name="Ohtoshi R."/>
            <person name="Malay A.D."/>
            <person name="Moran D.A.P."/>
            <person name="Tomita M."/>
            <person name="Numata K."/>
            <person name="Arakawa K."/>
        </authorList>
    </citation>
    <scope>NUCLEOTIDE SEQUENCE</scope>
</reference>
<gene>
    <name evidence="1" type="primary">NCL1_61671</name>
    <name evidence="1" type="ORF">TNIN_419231</name>
</gene>
<proteinExistence type="predicted"/>